<dbReference type="Proteomes" id="UP000231658">
    <property type="component" value="Unassembled WGS sequence"/>
</dbReference>
<feature type="coiled-coil region" evidence="1">
    <location>
        <begin position="14"/>
        <end position="66"/>
    </location>
</feature>
<evidence type="ECO:0000313" key="3">
    <source>
        <dbReference type="Proteomes" id="UP000231658"/>
    </source>
</evidence>
<keyword evidence="3" id="KW-1185">Reference proteome</keyword>
<protein>
    <submittedName>
        <fullName evidence="2">Uncharacterized protein</fullName>
    </submittedName>
</protein>
<dbReference type="RefSeq" id="WP_069188707.1">
    <property type="nucleotide sequence ID" value="NZ_FLYE01000019.1"/>
</dbReference>
<evidence type="ECO:0000313" key="2">
    <source>
        <dbReference type="EMBL" id="SCA56610.1"/>
    </source>
</evidence>
<dbReference type="EMBL" id="FLYE01000019">
    <property type="protein sequence ID" value="SCA56610.1"/>
    <property type="molecule type" value="Genomic_DNA"/>
</dbReference>
<dbReference type="STRING" id="1867952.MTBPR1_260005"/>
<accession>A0A1C3RH56</accession>
<keyword evidence="1" id="KW-0175">Coiled coil</keyword>
<dbReference type="AlphaFoldDB" id="A0A1C3RH56"/>
<name>A0A1C3RH56_9PROT</name>
<proteinExistence type="predicted"/>
<reference evidence="2 3" key="1">
    <citation type="submission" date="2016-07" db="EMBL/GenBank/DDBJ databases">
        <authorList>
            <person name="Lefevre C.T."/>
        </authorList>
    </citation>
    <scope>NUCLEOTIDE SEQUENCE [LARGE SCALE GENOMIC DNA]</scope>
    <source>
        <strain evidence="2">PR1</strain>
    </source>
</reference>
<sequence>MVKPPLSRADELALKSKKEEKRFIKNKKDATDERAIKNANLKALRLEQETKDKKAAEKAKKAALKK</sequence>
<evidence type="ECO:0000256" key="1">
    <source>
        <dbReference type="SAM" id="Coils"/>
    </source>
</evidence>
<gene>
    <name evidence="2" type="ORF">MTBPR1_260005</name>
</gene>
<organism evidence="2 3">
    <name type="scientific">Candidatus Terasakiella magnetica</name>
    <dbReference type="NCBI Taxonomy" id="1867952"/>
    <lineage>
        <taxon>Bacteria</taxon>
        <taxon>Pseudomonadati</taxon>
        <taxon>Pseudomonadota</taxon>
        <taxon>Alphaproteobacteria</taxon>
        <taxon>Rhodospirillales</taxon>
        <taxon>Terasakiellaceae</taxon>
        <taxon>Terasakiella</taxon>
    </lineage>
</organism>